<sequence>MARPREDWIVIAVNGGQAADSSALFAAPSMPSRHLVGRMPRTNWIGISSP</sequence>
<dbReference type="Proteomes" id="UP001165584">
    <property type="component" value="Unassembled WGS sequence"/>
</dbReference>
<evidence type="ECO:0000313" key="1">
    <source>
        <dbReference type="EMBL" id="MCS5717222.1"/>
    </source>
</evidence>
<reference evidence="1" key="1">
    <citation type="submission" date="2022-08" db="EMBL/GenBank/DDBJ databases">
        <authorList>
            <person name="Deng Y."/>
            <person name="Han X.-F."/>
            <person name="Zhang Y.-Q."/>
        </authorList>
    </citation>
    <scope>NUCLEOTIDE SEQUENCE</scope>
    <source>
        <strain evidence="1">CPCC 205763</strain>
    </source>
</reference>
<name>A0ABT2GLX0_9MICO</name>
<organism evidence="1 2">
    <name type="scientific">Herbiconiux aconitum</name>
    <dbReference type="NCBI Taxonomy" id="2970913"/>
    <lineage>
        <taxon>Bacteria</taxon>
        <taxon>Bacillati</taxon>
        <taxon>Actinomycetota</taxon>
        <taxon>Actinomycetes</taxon>
        <taxon>Micrococcales</taxon>
        <taxon>Microbacteriaceae</taxon>
        <taxon>Herbiconiux</taxon>
    </lineage>
</organism>
<evidence type="ECO:0000313" key="2">
    <source>
        <dbReference type="Proteomes" id="UP001165584"/>
    </source>
</evidence>
<dbReference type="RefSeq" id="WP_259505314.1">
    <property type="nucleotide sequence ID" value="NZ_JANLCM010000001.1"/>
</dbReference>
<comment type="caution">
    <text evidence="1">The sequence shown here is derived from an EMBL/GenBank/DDBJ whole genome shotgun (WGS) entry which is preliminary data.</text>
</comment>
<protein>
    <submittedName>
        <fullName evidence="1">Uncharacterized protein</fullName>
    </submittedName>
</protein>
<accession>A0ABT2GLX0</accession>
<keyword evidence="2" id="KW-1185">Reference proteome</keyword>
<gene>
    <name evidence="1" type="ORF">N1027_03625</name>
</gene>
<dbReference type="EMBL" id="JANLCM010000001">
    <property type="protein sequence ID" value="MCS5717222.1"/>
    <property type="molecule type" value="Genomic_DNA"/>
</dbReference>
<proteinExistence type="predicted"/>